<feature type="compositionally biased region" description="Basic and acidic residues" evidence="1">
    <location>
        <begin position="124"/>
        <end position="138"/>
    </location>
</feature>
<comment type="caution">
    <text evidence="2">The sequence shown here is derived from an EMBL/GenBank/DDBJ whole genome shotgun (WGS) entry which is preliminary data.</text>
</comment>
<feature type="region of interest" description="Disordered" evidence="1">
    <location>
        <begin position="52"/>
        <end position="96"/>
    </location>
</feature>
<accession>A0AAW1IUB3</accession>
<proteinExistence type="predicted"/>
<dbReference type="EMBL" id="JASPKY010000548">
    <property type="protein sequence ID" value="KAK9693229.1"/>
    <property type="molecule type" value="Genomic_DNA"/>
</dbReference>
<dbReference type="AlphaFoldDB" id="A0AAW1IUB3"/>
<protein>
    <submittedName>
        <fullName evidence="2">Uncharacterized protein</fullName>
    </submittedName>
</protein>
<evidence type="ECO:0000256" key="1">
    <source>
        <dbReference type="SAM" id="MobiDB-lite"/>
    </source>
</evidence>
<organism evidence="2 3">
    <name type="scientific">Popillia japonica</name>
    <name type="common">Japanese beetle</name>
    <dbReference type="NCBI Taxonomy" id="7064"/>
    <lineage>
        <taxon>Eukaryota</taxon>
        <taxon>Metazoa</taxon>
        <taxon>Ecdysozoa</taxon>
        <taxon>Arthropoda</taxon>
        <taxon>Hexapoda</taxon>
        <taxon>Insecta</taxon>
        <taxon>Pterygota</taxon>
        <taxon>Neoptera</taxon>
        <taxon>Endopterygota</taxon>
        <taxon>Coleoptera</taxon>
        <taxon>Polyphaga</taxon>
        <taxon>Scarabaeiformia</taxon>
        <taxon>Scarabaeidae</taxon>
        <taxon>Rutelinae</taxon>
        <taxon>Popillia</taxon>
    </lineage>
</organism>
<feature type="compositionally biased region" description="Low complexity" evidence="1">
    <location>
        <begin position="52"/>
        <end position="80"/>
    </location>
</feature>
<sequence>MHGFNNHALHNHHYQFVNHLNHNRNHSPMFHHNYHQAVFVAALLNDSSSGSCSESSASVKSASEPVDVPVSSSSKVEPYVASSPKQRHSHHHHSIQELKRFFGKRVNNWISERGARRSSCSEDSSPKPEDEFRGRSKSLDGTIKRPIRDCESTYRIYDSILREGAQKRYLDLERRRQSLPHRAPDLCLDPNQAAMLFRNARGVS</sequence>
<gene>
    <name evidence="2" type="ORF">QE152_g34345</name>
</gene>
<name>A0AAW1IUB3_POPJA</name>
<dbReference type="Proteomes" id="UP001458880">
    <property type="component" value="Unassembled WGS sequence"/>
</dbReference>
<evidence type="ECO:0000313" key="2">
    <source>
        <dbReference type="EMBL" id="KAK9693229.1"/>
    </source>
</evidence>
<reference evidence="2 3" key="1">
    <citation type="journal article" date="2024" name="BMC Genomics">
        <title>De novo assembly and annotation of Popillia japonica's genome with initial clues to its potential as an invasive pest.</title>
        <authorList>
            <person name="Cucini C."/>
            <person name="Boschi S."/>
            <person name="Funari R."/>
            <person name="Cardaioli E."/>
            <person name="Iannotti N."/>
            <person name="Marturano G."/>
            <person name="Paoli F."/>
            <person name="Bruttini M."/>
            <person name="Carapelli A."/>
            <person name="Frati F."/>
            <person name="Nardi F."/>
        </authorList>
    </citation>
    <scope>NUCLEOTIDE SEQUENCE [LARGE SCALE GENOMIC DNA]</scope>
    <source>
        <strain evidence="2">DMR45628</strain>
    </source>
</reference>
<feature type="region of interest" description="Disordered" evidence="1">
    <location>
        <begin position="113"/>
        <end position="138"/>
    </location>
</feature>
<evidence type="ECO:0000313" key="3">
    <source>
        <dbReference type="Proteomes" id="UP001458880"/>
    </source>
</evidence>
<keyword evidence="3" id="KW-1185">Reference proteome</keyword>